<evidence type="ECO:0000256" key="1">
    <source>
        <dbReference type="ARBA" id="ARBA00022574"/>
    </source>
</evidence>
<keyword evidence="1 3" id="KW-0853">WD repeat</keyword>
<feature type="compositionally biased region" description="Basic and acidic residues" evidence="4">
    <location>
        <begin position="174"/>
        <end position="185"/>
    </location>
</feature>
<dbReference type="AlphaFoldDB" id="S8DKI6"/>
<dbReference type="Pfam" id="PF00400">
    <property type="entry name" value="WD40"/>
    <property type="match status" value="1"/>
</dbReference>
<evidence type="ECO:0000256" key="3">
    <source>
        <dbReference type="PROSITE-ProRule" id="PRU00221"/>
    </source>
</evidence>
<dbReference type="Proteomes" id="UP000015241">
    <property type="component" value="Unassembled WGS sequence"/>
</dbReference>
<keyword evidence="6" id="KW-1185">Reference proteome</keyword>
<dbReference type="SMART" id="SM00320">
    <property type="entry name" value="WD40"/>
    <property type="match status" value="5"/>
</dbReference>
<dbReference type="OrthoDB" id="2627610at2759"/>
<dbReference type="PROSITE" id="PS50082">
    <property type="entry name" value="WD_REPEATS_2"/>
    <property type="match status" value="1"/>
</dbReference>
<evidence type="ECO:0000256" key="4">
    <source>
        <dbReference type="SAM" id="MobiDB-lite"/>
    </source>
</evidence>
<dbReference type="eggNOG" id="KOG0266">
    <property type="taxonomic scope" value="Eukaryota"/>
</dbReference>
<dbReference type="PANTHER" id="PTHR44129">
    <property type="entry name" value="WD REPEAT-CONTAINING PROTEIN POP1"/>
    <property type="match status" value="1"/>
</dbReference>
<accession>S8DKI6</accession>
<dbReference type="InterPro" id="IPR036322">
    <property type="entry name" value="WD40_repeat_dom_sf"/>
</dbReference>
<dbReference type="PROSITE" id="PS50294">
    <property type="entry name" value="WD_REPEATS_REGION"/>
    <property type="match status" value="1"/>
</dbReference>
<evidence type="ECO:0000256" key="2">
    <source>
        <dbReference type="ARBA" id="ARBA00022737"/>
    </source>
</evidence>
<dbReference type="Gene3D" id="2.130.10.10">
    <property type="entry name" value="YVTN repeat-like/Quinoprotein amine dehydrogenase"/>
    <property type="match status" value="2"/>
</dbReference>
<evidence type="ECO:0000313" key="6">
    <source>
        <dbReference type="Proteomes" id="UP000015241"/>
    </source>
</evidence>
<dbReference type="HOGENOM" id="CLU_049342_0_0_1"/>
<gene>
    <name evidence="5" type="ORF">FOMPIDRAFT_1136532</name>
</gene>
<reference evidence="5 6" key="1">
    <citation type="journal article" date="2012" name="Science">
        <title>The Paleozoic origin of enzymatic lignin decomposition reconstructed from 31 fungal genomes.</title>
        <authorList>
            <person name="Floudas D."/>
            <person name="Binder M."/>
            <person name="Riley R."/>
            <person name="Barry K."/>
            <person name="Blanchette R.A."/>
            <person name="Henrissat B."/>
            <person name="Martinez A.T."/>
            <person name="Otillar R."/>
            <person name="Spatafora J.W."/>
            <person name="Yadav J.S."/>
            <person name="Aerts A."/>
            <person name="Benoit I."/>
            <person name="Boyd A."/>
            <person name="Carlson A."/>
            <person name="Copeland A."/>
            <person name="Coutinho P.M."/>
            <person name="de Vries R.P."/>
            <person name="Ferreira P."/>
            <person name="Findley K."/>
            <person name="Foster B."/>
            <person name="Gaskell J."/>
            <person name="Glotzer D."/>
            <person name="Gorecki P."/>
            <person name="Heitman J."/>
            <person name="Hesse C."/>
            <person name="Hori C."/>
            <person name="Igarashi K."/>
            <person name="Jurgens J.A."/>
            <person name="Kallen N."/>
            <person name="Kersten P."/>
            <person name="Kohler A."/>
            <person name="Kuees U."/>
            <person name="Kumar T.K.A."/>
            <person name="Kuo A."/>
            <person name="LaButti K."/>
            <person name="Larrondo L.F."/>
            <person name="Lindquist E."/>
            <person name="Ling A."/>
            <person name="Lombard V."/>
            <person name="Lucas S."/>
            <person name="Lundell T."/>
            <person name="Martin R."/>
            <person name="McLaughlin D.J."/>
            <person name="Morgenstern I."/>
            <person name="Morin E."/>
            <person name="Murat C."/>
            <person name="Nagy L.G."/>
            <person name="Nolan M."/>
            <person name="Ohm R.A."/>
            <person name="Patyshakuliyeva A."/>
            <person name="Rokas A."/>
            <person name="Ruiz-Duenas F.J."/>
            <person name="Sabat G."/>
            <person name="Salamov A."/>
            <person name="Samejima M."/>
            <person name="Schmutz J."/>
            <person name="Slot J.C."/>
            <person name="St John F."/>
            <person name="Stenlid J."/>
            <person name="Sun H."/>
            <person name="Sun S."/>
            <person name="Syed K."/>
            <person name="Tsang A."/>
            <person name="Wiebenga A."/>
            <person name="Young D."/>
            <person name="Pisabarro A."/>
            <person name="Eastwood D.C."/>
            <person name="Martin F."/>
            <person name="Cullen D."/>
            <person name="Grigoriev I.V."/>
            <person name="Hibbett D.S."/>
        </authorList>
    </citation>
    <scope>NUCLEOTIDE SEQUENCE</scope>
    <source>
        <strain evidence="6">FP-58527</strain>
    </source>
</reference>
<evidence type="ECO:0000313" key="5">
    <source>
        <dbReference type="EMBL" id="EPS93272.1"/>
    </source>
</evidence>
<proteinExistence type="predicted"/>
<dbReference type="InterPro" id="IPR050349">
    <property type="entry name" value="WD_LIS1/nudF_dynein_reg"/>
</dbReference>
<dbReference type="InterPro" id="IPR001680">
    <property type="entry name" value="WD40_rpt"/>
</dbReference>
<dbReference type="InParanoid" id="S8DKI6"/>
<dbReference type="SUPFAM" id="SSF50978">
    <property type="entry name" value="WD40 repeat-like"/>
    <property type="match status" value="1"/>
</dbReference>
<dbReference type="STRING" id="743788.S8DKI6"/>
<dbReference type="EMBL" id="KE504287">
    <property type="protein sequence ID" value="EPS93272.1"/>
    <property type="molecule type" value="Genomic_DNA"/>
</dbReference>
<keyword evidence="2" id="KW-0677">Repeat</keyword>
<protein>
    <submittedName>
        <fullName evidence="5">Uncharacterized protein</fullName>
    </submittedName>
</protein>
<feature type="region of interest" description="Disordered" evidence="4">
    <location>
        <begin position="166"/>
        <end position="185"/>
    </location>
</feature>
<feature type="repeat" description="WD" evidence="3">
    <location>
        <begin position="44"/>
        <end position="85"/>
    </location>
</feature>
<dbReference type="InterPro" id="IPR015943">
    <property type="entry name" value="WD40/YVTN_repeat-like_dom_sf"/>
</dbReference>
<sequence length="361" mass="40098">MGTHQHVSPGPSLSLTSARPLHDIRTHFPTQMSSTAYVPLHRLDDGHSSTVNALVFSPDGMYLASGSDDETVIVWNATLGRLLYRCFFDSPVDSLLWNPVEEETVILGCQSGTLKQIRNFTLDEYESYDIRLGSKSHVYCLDYHPHTRLLAVGMGTEVHITREASPNKYSGDTRLPHPHDGHVSGDTRDRAVALRFNQSGRQLIVTYLNHGIRCYNIKTGDQVWRISSPPSHSAMGDSALSPDFRNIAVHNFRDGVHVYRIGGFDRLKAPRLYPFNDSPNQQIALQVSFAHEGHVLVCGSSTGSVCIWEVESGDFFQQLDHNGIASLAQLHSDRLLMLHLGSMVMTVAVRVVTTSGQHDTQ</sequence>
<name>S8DKI6_FOMSC</name>
<organism evidence="5 6">
    <name type="scientific">Fomitopsis schrenkii</name>
    <name type="common">Brown rot fungus</name>
    <dbReference type="NCBI Taxonomy" id="2126942"/>
    <lineage>
        <taxon>Eukaryota</taxon>
        <taxon>Fungi</taxon>
        <taxon>Dikarya</taxon>
        <taxon>Basidiomycota</taxon>
        <taxon>Agaricomycotina</taxon>
        <taxon>Agaricomycetes</taxon>
        <taxon>Polyporales</taxon>
        <taxon>Fomitopsis</taxon>
    </lineage>
</organism>